<evidence type="ECO:0000313" key="2">
    <source>
        <dbReference type="EMBL" id="MFF3573946.1"/>
    </source>
</evidence>
<dbReference type="SUPFAM" id="SSF53213">
    <property type="entry name" value="LigB-like"/>
    <property type="match status" value="1"/>
</dbReference>
<proteinExistence type="predicted"/>
<dbReference type="Gene3D" id="3.40.830.10">
    <property type="entry name" value="LigB-like"/>
    <property type="match status" value="1"/>
</dbReference>
<organism evidence="2 3">
    <name type="scientific">Nocardia jiangxiensis</name>
    <dbReference type="NCBI Taxonomy" id="282685"/>
    <lineage>
        <taxon>Bacteria</taxon>
        <taxon>Bacillati</taxon>
        <taxon>Actinomycetota</taxon>
        <taxon>Actinomycetes</taxon>
        <taxon>Mycobacteriales</taxon>
        <taxon>Nocardiaceae</taxon>
        <taxon>Nocardia</taxon>
    </lineage>
</organism>
<dbReference type="Pfam" id="PF02900">
    <property type="entry name" value="LigB"/>
    <property type="match status" value="1"/>
</dbReference>
<comment type="caution">
    <text evidence="2">The sequence shown here is derived from an EMBL/GenBank/DDBJ whole genome shotgun (WGS) entry which is preliminary data.</text>
</comment>
<feature type="domain" description="Extradiol ring-cleavage dioxygenase class III enzyme subunit B" evidence="1">
    <location>
        <begin position="75"/>
        <end position="302"/>
    </location>
</feature>
<keyword evidence="3" id="KW-1185">Reference proteome</keyword>
<evidence type="ECO:0000313" key="3">
    <source>
        <dbReference type="Proteomes" id="UP001601992"/>
    </source>
</evidence>
<accession>A0ABW6SCA9</accession>
<reference evidence="2 3" key="1">
    <citation type="submission" date="2024-10" db="EMBL/GenBank/DDBJ databases">
        <title>The Natural Products Discovery Center: Release of the First 8490 Sequenced Strains for Exploring Actinobacteria Biosynthetic Diversity.</title>
        <authorList>
            <person name="Kalkreuter E."/>
            <person name="Kautsar S.A."/>
            <person name="Yang D."/>
            <person name="Bader C.D."/>
            <person name="Teijaro C.N."/>
            <person name="Fluegel L."/>
            <person name="Davis C.M."/>
            <person name="Simpson J.R."/>
            <person name="Lauterbach L."/>
            <person name="Steele A.D."/>
            <person name="Gui C."/>
            <person name="Meng S."/>
            <person name="Li G."/>
            <person name="Viehrig K."/>
            <person name="Ye F."/>
            <person name="Su P."/>
            <person name="Kiefer A.F."/>
            <person name="Nichols A."/>
            <person name="Cepeda A.J."/>
            <person name="Yan W."/>
            <person name="Fan B."/>
            <person name="Jiang Y."/>
            <person name="Adhikari A."/>
            <person name="Zheng C.-J."/>
            <person name="Schuster L."/>
            <person name="Cowan T.M."/>
            <person name="Smanski M.J."/>
            <person name="Chevrette M.G."/>
            <person name="De Carvalho L.P.S."/>
            <person name="Shen B."/>
        </authorList>
    </citation>
    <scope>NUCLEOTIDE SEQUENCE [LARGE SCALE GENOMIC DNA]</scope>
    <source>
        <strain evidence="2 3">NPDC002593</strain>
    </source>
</reference>
<dbReference type="InterPro" id="IPR004183">
    <property type="entry name" value="Xdiol_dOase_suB"/>
</dbReference>
<evidence type="ECO:0000259" key="1">
    <source>
        <dbReference type="Pfam" id="PF02900"/>
    </source>
</evidence>
<dbReference type="RefSeq" id="WP_040830581.1">
    <property type="nucleotide sequence ID" value="NZ_JBIAQY010000022.1"/>
</dbReference>
<dbReference type="Proteomes" id="UP001601992">
    <property type="component" value="Unassembled WGS sequence"/>
</dbReference>
<dbReference type="EMBL" id="JBIAQY010000022">
    <property type="protein sequence ID" value="MFF3573946.1"/>
    <property type="molecule type" value="Genomic_DNA"/>
</dbReference>
<name>A0ABW6SCA9_9NOCA</name>
<sequence>MAEIVVGIGSSHSPQLSSGVEWWEDHAERDRKQSKLLGTDGAFHTYAELLAAADPYIAAELMPEVWESKHRRGQDAVAELGRRLAAARVDVVLVVGDDQREMFRDEGIPVFGFFLGDQLVDQAPPPEQAALVAEGIRAAYWARFGEGVTPHPTSAALSLHLVEELVAAEFDVLALTKQAPGTSLGHAFTFPRYRLGLPPDVPIVPVFINTYIPPNVPSPARCYRLGQVLAQAVASWPEDLRVAVIASGGLSHFVVDEKLDRRVLNALVDGDSEPLCAIPRTFMRSGTSEILNWITAAGALEKLCATVVDYVPGYRSPAGTGTGMAFVYWE</sequence>
<gene>
    <name evidence="2" type="ORF">ACFYXQ_39970</name>
</gene>
<protein>
    <recommendedName>
        <fullName evidence="1">Extradiol ring-cleavage dioxygenase class III enzyme subunit B domain-containing protein</fullName>
    </recommendedName>
</protein>